<dbReference type="GO" id="GO:0005525">
    <property type="term" value="F:GTP binding"/>
    <property type="evidence" value="ECO:0007669"/>
    <property type="project" value="UniProtKB-KW"/>
</dbReference>
<feature type="binding site" evidence="11">
    <location>
        <position position="226"/>
    </location>
    <ligand>
        <name>Mn(2+)</name>
        <dbReference type="ChEBI" id="CHEBI:29035"/>
        <label>1</label>
    </ligand>
</feature>
<dbReference type="RefSeq" id="WP_109414102.1">
    <property type="nucleotide sequence ID" value="NZ_QEAS01000001.1"/>
</dbReference>
<dbReference type="GO" id="GO:0006281">
    <property type="term" value="P:DNA repair"/>
    <property type="evidence" value="ECO:0007669"/>
    <property type="project" value="TreeGrafter"/>
</dbReference>
<evidence type="ECO:0000256" key="1">
    <source>
        <dbReference type="ARBA" id="ARBA00012726"/>
    </source>
</evidence>
<keyword evidence="6 10" id="KW-0342">GTP-binding</keyword>
<dbReference type="EMBL" id="QEAS01000001">
    <property type="protein sequence ID" value="PWG82772.1"/>
    <property type="molecule type" value="Genomic_DNA"/>
</dbReference>
<feature type="binding site" evidence="11">
    <location>
        <position position="254"/>
    </location>
    <ligand>
        <name>Mn(2+)</name>
        <dbReference type="ChEBI" id="CHEBI:29035"/>
        <label>2</label>
    </ligand>
</feature>
<evidence type="ECO:0000256" key="8">
    <source>
        <dbReference type="ARBA" id="ARBA00047746"/>
    </source>
</evidence>
<dbReference type="OrthoDB" id="9802323at2"/>
<evidence type="ECO:0000313" key="13">
    <source>
        <dbReference type="Proteomes" id="UP000245647"/>
    </source>
</evidence>
<reference evidence="12 13" key="1">
    <citation type="submission" date="2018-04" db="EMBL/GenBank/DDBJ databases">
        <title>Pedobacter chongqingensis sp. nov., isolated from a rottenly hemp rope.</title>
        <authorList>
            <person name="Cai Y."/>
        </authorList>
    </citation>
    <scope>NUCLEOTIDE SEQUENCE [LARGE SCALE GENOMIC DNA]</scope>
    <source>
        <strain evidence="12 13">FJ4-8</strain>
    </source>
</reference>
<keyword evidence="2 12" id="KW-0436">Ligase</keyword>
<dbReference type="GO" id="GO:0030145">
    <property type="term" value="F:manganese ion binding"/>
    <property type="evidence" value="ECO:0007669"/>
    <property type="project" value="TreeGrafter"/>
</dbReference>
<feature type="binding site" evidence="11">
    <location>
        <position position="147"/>
    </location>
    <ligand>
        <name>Mn(2+)</name>
        <dbReference type="ChEBI" id="CHEBI:29035"/>
        <label>1</label>
    </ligand>
</feature>
<sequence>MGNLRSKDLSKIGYHNDQLRSLVIGITSKNFKHHSRQQLLDLLVEIKDNPEAFLDDELTGKIAEKIIGRAGAPSFKAFELRNEPVFCKTYGSKGIEPAAKRQMELATLLPVSVQAALMPDAHMGFGLPIGGVLATDHAVIPYAVGMDIGCRMALSIIGENESFLKRYEYQIREALKAHTHFGMEGGLDTRQEHEVLDSPVFNEIAMLKPLRSKAVRQLGTSGSGNHFAEFGEMELFTDNTIGLPAGKYTALLTHSGSRGLGSAIARHYTQIAMNTCKLPRHSQQLAWLDLNSEAGQEYWLAMTLAGDYAKACHERIHANLIKALNQEALRVVENHHNFAWKDRLTDGRDVVIHRKGATPAHKGELGIIPGSMTTPAYLVSGKGTGNALYSASHGSGRAMSRQKAKESMTVSAMKKLLANAGVTLIGGSVEENPLAYKDIETVIAAQSDLVDIQGKFYPRIVRMNKE</sequence>
<evidence type="ECO:0000256" key="9">
    <source>
        <dbReference type="PIRSR" id="PIRSR601233-1"/>
    </source>
</evidence>
<feature type="binding site" evidence="10">
    <location>
        <begin position="393"/>
        <end position="396"/>
    </location>
    <ligand>
        <name>GMP</name>
        <dbReference type="ChEBI" id="CHEBI:58115"/>
    </ligand>
</feature>
<keyword evidence="13" id="KW-1185">Reference proteome</keyword>
<dbReference type="GO" id="GO:0042245">
    <property type="term" value="P:RNA repair"/>
    <property type="evidence" value="ECO:0007669"/>
    <property type="project" value="UniProtKB-KW"/>
</dbReference>
<dbReference type="Proteomes" id="UP000245647">
    <property type="component" value="Unassembled WGS sequence"/>
</dbReference>
<keyword evidence="3 11" id="KW-0479">Metal-binding</keyword>
<dbReference type="InterPro" id="IPR001233">
    <property type="entry name" value="RtcB"/>
</dbReference>
<dbReference type="GO" id="GO:0006396">
    <property type="term" value="P:RNA processing"/>
    <property type="evidence" value="ECO:0007669"/>
    <property type="project" value="InterPro"/>
</dbReference>
<organism evidence="12 13">
    <name type="scientific">Pararcticibacter amylolyticus</name>
    <dbReference type="NCBI Taxonomy" id="2173175"/>
    <lineage>
        <taxon>Bacteria</taxon>
        <taxon>Pseudomonadati</taxon>
        <taxon>Bacteroidota</taxon>
        <taxon>Sphingobacteriia</taxon>
        <taxon>Sphingobacteriales</taxon>
        <taxon>Sphingobacteriaceae</taxon>
        <taxon>Pararcticibacter</taxon>
    </lineage>
</organism>
<keyword evidence="4 10" id="KW-0547">Nucleotide-binding</keyword>
<dbReference type="InterPro" id="IPR036025">
    <property type="entry name" value="RtcB-like_sf"/>
</dbReference>
<dbReference type="GO" id="GO:0003909">
    <property type="term" value="F:DNA ligase activity"/>
    <property type="evidence" value="ECO:0007669"/>
    <property type="project" value="TreeGrafter"/>
</dbReference>
<comment type="caution">
    <text evidence="12">The sequence shown here is derived from an EMBL/GenBank/DDBJ whole genome shotgun (WGS) entry which is preliminary data.</text>
</comment>
<dbReference type="AlphaFoldDB" id="A0A2U2PNB5"/>
<evidence type="ECO:0000256" key="6">
    <source>
        <dbReference type="ARBA" id="ARBA00023134"/>
    </source>
</evidence>
<dbReference type="PANTHER" id="PTHR43749:SF2">
    <property type="entry name" value="RNA-SPLICING LIGASE RTCB"/>
    <property type="match status" value="1"/>
</dbReference>
<evidence type="ECO:0000256" key="2">
    <source>
        <dbReference type="ARBA" id="ARBA00022598"/>
    </source>
</evidence>
<comment type="cofactor">
    <cofactor evidence="11">
        <name>Mn(2+)</name>
        <dbReference type="ChEBI" id="CHEBI:29035"/>
    </cofactor>
    <text evidence="11">Binds 2 manganese ions per subunit.</text>
</comment>
<dbReference type="SUPFAM" id="SSF103365">
    <property type="entry name" value="Hypothetical protein PH1602"/>
    <property type="match status" value="1"/>
</dbReference>
<feature type="binding site" evidence="10">
    <location>
        <begin position="369"/>
        <end position="372"/>
    </location>
    <ligand>
        <name>GMP</name>
        <dbReference type="ChEBI" id="CHEBI:58115"/>
    </ligand>
</feature>
<evidence type="ECO:0000256" key="4">
    <source>
        <dbReference type="ARBA" id="ARBA00022741"/>
    </source>
</evidence>
<feature type="active site" description="GMP-histidine intermediate" evidence="9">
    <location>
        <position position="393"/>
    </location>
</feature>
<proteinExistence type="predicted"/>
<dbReference type="Pfam" id="PF01139">
    <property type="entry name" value="RtcB"/>
    <property type="match status" value="2"/>
</dbReference>
<evidence type="ECO:0000256" key="5">
    <source>
        <dbReference type="ARBA" id="ARBA00022800"/>
    </source>
</evidence>
<evidence type="ECO:0000256" key="11">
    <source>
        <dbReference type="PIRSR" id="PIRSR601233-3"/>
    </source>
</evidence>
<keyword evidence="5" id="KW-0692">RNA repair</keyword>
<protein>
    <recommendedName>
        <fullName evidence="1">3'-phosphate/5'-hydroxy nucleic acid ligase</fullName>
        <ecNumber evidence="1">6.5.1.8</ecNumber>
    </recommendedName>
</protein>
<dbReference type="Gene3D" id="3.90.1860.10">
    <property type="entry name" value="tRNA-splicing ligase RtcB"/>
    <property type="match status" value="1"/>
</dbReference>
<evidence type="ECO:0000256" key="7">
    <source>
        <dbReference type="ARBA" id="ARBA00023211"/>
    </source>
</evidence>
<dbReference type="InterPro" id="IPR052915">
    <property type="entry name" value="RtcB-like"/>
</dbReference>
<feature type="binding site" evidence="10">
    <location>
        <begin position="225"/>
        <end position="229"/>
    </location>
    <ligand>
        <name>GMP</name>
        <dbReference type="ChEBI" id="CHEBI:58115"/>
    </ligand>
</feature>
<evidence type="ECO:0000313" key="12">
    <source>
        <dbReference type="EMBL" id="PWG82772.1"/>
    </source>
</evidence>
<comment type="catalytic activity">
    <reaction evidence="8">
        <text>a 3'-end 3'-phospho-ribonucleotide-RNA + a 5'-end dephospho-ribonucleoside-RNA + GTP = a ribonucleotidyl-ribonucleotide-RNA + GMP + diphosphate</text>
        <dbReference type="Rhea" id="RHEA:68076"/>
        <dbReference type="Rhea" id="RHEA-COMP:10463"/>
        <dbReference type="Rhea" id="RHEA-COMP:13936"/>
        <dbReference type="Rhea" id="RHEA-COMP:17355"/>
        <dbReference type="ChEBI" id="CHEBI:33019"/>
        <dbReference type="ChEBI" id="CHEBI:37565"/>
        <dbReference type="ChEBI" id="CHEBI:58115"/>
        <dbReference type="ChEBI" id="CHEBI:83062"/>
        <dbReference type="ChEBI" id="CHEBI:138284"/>
        <dbReference type="ChEBI" id="CHEBI:173118"/>
        <dbReference type="EC" id="6.5.1.8"/>
    </reaction>
</comment>
<dbReference type="EC" id="6.5.1.8" evidence="1"/>
<accession>A0A2U2PNB5</accession>
<gene>
    <name evidence="12" type="ORF">DDR33_02180</name>
</gene>
<feature type="binding site" evidence="10">
    <location>
        <begin position="336"/>
        <end position="337"/>
    </location>
    <ligand>
        <name>GMP</name>
        <dbReference type="ChEBI" id="CHEBI:58115"/>
    </ligand>
</feature>
<evidence type="ECO:0000256" key="3">
    <source>
        <dbReference type="ARBA" id="ARBA00022723"/>
    </source>
</evidence>
<dbReference type="GO" id="GO:0170057">
    <property type="term" value="F:RNA ligase (GTP) activity"/>
    <property type="evidence" value="ECO:0007669"/>
    <property type="project" value="UniProtKB-EC"/>
</dbReference>
<evidence type="ECO:0000256" key="10">
    <source>
        <dbReference type="PIRSR" id="PIRSR601233-2"/>
    </source>
</evidence>
<feature type="binding site" evidence="11">
    <location>
        <position position="336"/>
    </location>
    <ligand>
        <name>Mn(2+)</name>
        <dbReference type="ChEBI" id="CHEBI:29035"/>
        <label>2</label>
    </ligand>
</feature>
<keyword evidence="7 11" id="KW-0464">Manganese</keyword>
<dbReference type="PANTHER" id="PTHR43749">
    <property type="entry name" value="RNA-SPLICING LIGASE RTCB"/>
    <property type="match status" value="1"/>
</dbReference>
<name>A0A2U2PNB5_9SPHI</name>